<protein>
    <submittedName>
        <fullName evidence="2">Putative membrane protein</fullName>
    </submittedName>
</protein>
<dbReference type="AlphaFoldDB" id="A0A1Y3GAT2"/>
<dbReference type="EMBL" id="MRZU01000004">
    <property type="protein sequence ID" value="OUJ18561.1"/>
    <property type="molecule type" value="Genomic_DNA"/>
</dbReference>
<accession>A0A1Y3GAT2</accession>
<sequence>MIETLTTGAGYWDPIVFLIAGLIISIIVLLIYRAGAGNYTSEMAGKPYLSGNPEISKEDSHVSGENLYWGFVEGLKEFYHVMEKMHTGIINDYILWYVGALATLLLIFIGV</sequence>
<reference evidence="2 3" key="1">
    <citation type="submission" date="2016-12" db="EMBL/GenBank/DDBJ databases">
        <title>Discovery of methanogenic haloarchaea.</title>
        <authorList>
            <person name="Sorokin D.Y."/>
            <person name="Makarova K.S."/>
            <person name="Abbas B."/>
            <person name="Ferrer M."/>
            <person name="Golyshin P.N."/>
        </authorList>
    </citation>
    <scope>NUCLEOTIDE SEQUENCE [LARGE SCALE GENOMIC DNA]</scope>
    <source>
        <strain evidence="2">AMET1</strain>
    </source>
</reference>
<organism evidence="2 3">
    <name type="scientific">Methanonatronarchaeum thermophilum</name>
    <dbReference type="NCBI Taxonomy" id="1927129"/>
    <lineage>
        <taxon>Archaea</taxon>
        <taxon>Methanobacteriati</taxon>
        <taxon>Methanobacteriota</taxon>
        <taxon>Methanonatronarchaeia</taxon>
        <taxon>Methanonatronarchaeales</taxon>
        <taxon>Methanonatronarchaeaceae</taxon>
        <taxon>Methanonatronarchaeum</taxon>
    </lineage>
</organism>
<dbReference type="Proteomes" id="UP000195137">
    <property type="component" value="Unassembled WGS sequence"/>
</dbReference>
<gene>
    <name evidence="2" type="ORF">AMET1_1480</name>
</gene>
<evidence type="ECO:0000256" key="1">
    <source>
        <dbReference type="SAM" id="Phobius"/>
    </source>
</evidence>
<keyword evidence="3" id="KW-1185">Reference proteome</keyword>
<feature type="transmembrane region" description="Helical" evidence="1">
    <location>
        <begin position="15"/>
        <end position="32"/>
    </location>
</feature>
<dbReference type="OrthoDB" id="114326at2157"/>
<comment type="caution">
    <text evidence="2">The sequence shown here is derived from an EMBL/GenBank/DDBJ whole genome shotgun (WGS) entry which is preliminary data.</text>
</comment>
<keyword evidence="1" id="KW-0472">Membrane</keyword>
<proteinExistence type="predicted"/>
<keyword evidence="1" id="KW-1133">Transmembrane helix</keyword>
<evidence type="ECO:0000313" key="2">
    <source>
        <dbReference type="EMBL" id="OUJ18561.1"/>
    </source>
</evidence>
<dbReference type="RefSeq" id="WP_086637825.1">
    <property type="nucleotide sequence ID" value="NZ_MRZU01000004.1"/>
</dbReference>
<name>A0A1Y3GAT2_9EURY</name>
<evidence type="ECO:0000313" key="3">
    <source>
        <dbReference type="Proteomes" id="UP000195137"/>
    </source>
</evidence>
<keyword evidence="1" id="KW-0812">Transmembrane</keyword>
<feature type="transmembrane region" description="Helical" evidence="1">
    <location>
        <begin position="93"/>
        <end position="110"/>
    </location>
</feature>